<evidence type="ECO:0000256" key="3">
    <source>
        <dbReference type="ARBA" id="ARBA00023082"/>
    </source>
</evidence>
<feature type="domain" description="RNA polymerase sigma factor 70 region 4 type 2" evidence="6">
    <location>
        <begin position="154"/>
        <end position="206"/>
    </location>
</feature>
<dbReference type="EMBL" id="JBHMEW010000046">
    <property type="protein sequence ID" value="MFB9211269.1"/>
    <property type="molecule type" value="Genomic_DNA"/>
</dbReference>
<name>A0ABV5J368_9BACT</name>
<evidence type="ECO:0000259" key="5">
    <source>
        <dbReference type="Pfam" id="PF04542"/>
    </source>
</evidence>
<proteinExistence type="inferred from homology"/>
<dbReference type="RefSeq" id="WP_290247316.1">
    <property type="nucleotide sequence ID" value="NZ_JAUFQT010000001.1"/>
</dbReference>
<dbReference type="Gene3D" id="1.10.1740.10">
    <property type="match status" value="1"/>
</dbReference>
<evidence type="ECO:0000313" key="8">
    <source>
        <dbReference type="Proteomes" id="UP001589654"/>
    </source>
</evidence>
<sequence>MKETQNKPQGPNPKSRTLMEKHRSQVLLVYTNKTDSEVWTAFKKGEESAFNFIYRKYVPGLYNYGYQLCRDQDLVKDCVQTIFIDLRKKRSKLSDVRSIKGYLYTIMYRELFKLIKSKKEDPFEPIEANDRFFPIEVSHETKMIRSEFTAERKRKLDKALNQLPVRQKQALLLLYHEGLSYQEIAAIMEIKEVKTARKLVYRALASMREYFKIS</sequence>
<protein>
    <submittedName>
        <fullName evidence="7">RNA polymerase sigma factor</fullName>
    </submittedName>
</protein>
<dbReference type="SUPFAM" id="SSF88659">
    <property type="entry name" value="Sigma3 and sigma4 domains of RNA polymerase sigma factors"/>
    <property type="match status" value="1"/>
</dbReference>
<evidence type="ECO:0000256" key="1">
    <source>
        <dbReference type="ARBA" id="ARBA00010641"/>
    </source>
</evidence>
<feature type="domain" description="RNA polymerase sigma-70 region 2" evidence="5">
    <location>
        <begin position="53"/>
        <end position="119"/>
    </location>
</feature>
<dbReference type="Gene3D" id="1.10.10.10">
    <property type="entry name" value="Winged helix-like DNA-binding domain superfamily/Winged helix DNA-binding domain"/>
    <property type="match status" value="1"/>
</dbReference>
<keyword evidence="3" id="KW-0731">Sigma factor</keyword>
<dbReference type="InterPro" id="IPR013249">
    <property type="entry name" value="RNA_pol_sigma70_r4_t2"/>
</dbReference>
<dbReference type="PANTHER" id="PTHR43133:SF46">
    <property type="entry name" value="RNA POLYMERASE SIGMA-70 FACTOR ECF SUBFAMILY"/>
    <property type="match status" value="1"/>
</dbReference>
<dbReference type="Pfam" id="PF04542">
    <property type="entry name" value="Sigma70_r2"/>
    <property type="match status" value="1"/>
</dbReference>
<dbReference type="PANTHER" id="PTHR43133">
    <property type="entry name" value="RNA POLYMERASE ECF-TYPE SIGMA FACTO"/>
    <property type="match status" value="1"/>
</dbReference>
<dbReference type="InterPro" id="IPR014284">
    <property type="entry name" value="RNA_pol_sigma-70_dom"/>
</dbReference>
<dbReference type="Proteomes" id="UP001589654">
    <property type="component" value="Unassembled WGS sequence"/>
</dbReference>
<evidence type="ECO:0000256" key="2">
    <source>
        <dbReference type="ARBA" id="ARBA00023015"/>
    </source>
</evidence>
<dbReference type="InterPro" id="IPR039425">
    <property type="entry name" value="RNA_pol_sigma-70-like"/>
</dbReference>
<comment type="similarity">
    <text evidence="1">Belongs to the sigma-70 factor family. ECF subfamily.</text>
</comment>
<gene>
    <name evidence="7" type="ORF">ACFFUR_05580</name>
</gene>
<keyword evidence="8" id="KW-1185">Reference proteome</keyword>
<dbReference type="NCBIfam" id="TIGR02937">
    <property type="entry name" value="sigma70-ECF"/>
    <property type="match status" value="1"/>
</dbReference>
<dbReference type="SUPFAM" id="SSF88946">
    <property type="entry name" value="Sigma2 domain of RNA polymerase sigma factors"/>
    <property type="match status" value="1"/>
</dbReference>
<dbReference type="CDD" id="cd06171">
    <property type="entry name" value="Sigma70_r4"/>
    <property type="match status" value="1"/>
</dbReference>
<dbReference type="InterPro" id="IPR036388">
    <property type="entry name" value="WH-like_DNA-bd_sf"/>
</dbReference>
<accession>A0ABV5J368</accession>
<dbReference type="InterPro" id="IPR007627">
    <property type="entry name" value="RNA_pol_sigma70_r2"/>
</dbReference>
<dbReference type="Pfam" id="PF08281">
    <property type="entry name" value="Sigma70_r4_2"/>
    <property type="match status" value="1"/>
</dbReference>
<comment type="caution">
    <text evidence="7">The sequence shown here is derived from an EMBL/GenBank/DDBJ whole genome shotgun (WGS) entry which is preliminary data.</text>
</comment>
<evidence type="ECO:0000259" key="6">
    <source>
        <dbReference type="Pfam" id="PF08281"/>
    </source>
</evidence>
<keyword evidence="2" id="KW-0805">Transcription regulation</keyword>
<dbReference type="InterPro" id="IPR013325">
    <property type="entry name" value="RNA_pol_sigma_r2"/>
</dbReference>
<evidence type="ECO:0000256" key="4">
    <source>
        <dbReference type="ARBA" id="ARBA00023163"/>
    </source>
</evidence>
<evidence type="ECO:0000313" key="7">
    <source>
        <dbReference type="EMBL" id="MFB9211269.1"/>
    </source>
</evidence>
<organism evidence="7 8">
    <name type="scientific">Echinicola jeungdonensis</name>
    <dbReference type="NCBI Taxonomy" id="709343"/>
    <lineage>
        <taxon>Bacteria</taxon>
        <taxon>Pseudomonadati</taxon>
        <taxon>Bacteroidota</taxon>
        <taxon>Cytophagia</taxon>
        <taxon>Cytophagales</taxon>
        <taxon>Cyclobacteriaceae</taxon>
        <taxon>Echinicola</taxon>
    </lineage>
</organism>
<reference evidence="7 8" key="1">
    <citation type="submission" date="2024-09" db="EMBL/GenBank/DDBJ databases">
        <authorList>
            <person name="Sun Q."/>
            <person name="Mori K."/>
        </authorList>
    </citation>
    <scope>NUCLEOTIDE SEQUENCE [LARGE SCALE GENOMIC DNA]</scope>
    <source>
        <strain evidence="7 8">CECT 7682</strain>
    </source>
</reference>
<keyword evidence="4" id="KW-0804">Transcription</keyword>
<dbReference type="InterPro" id="IPR013324">
    <property type="entry name" value="RNA_pol_sigma_r3/r4-like"/>
</dbReference>